<dbReference type="Proteomes" id="UP000464657">
    <property type="component" value="Chromosome"/>
</dbReference>
<evidence type="ECO:0000313" key="1">
    <source>
        <dbReference type="EMBL" id="QHI35655.1"/>
    </source>
</evidence>
<dbReference type="AlphaFoldDB" id="A0A7L4ZG90"/>
<keyword evidence="2" id="KW-1185">Reference proteome</keyword>
<protein>
    <submittedName>
        <fullName evidence="1">Uncharacterized protein</fullName>
    </submittedName>
</protein>
<gene>
    <name evidence="1" type="ORF">IMCC3317_10010</name>
</gene>
<accession>A0A7L4ZG90</accession>
<evidence type="ECO:0000313" key="2">
    <source>
        <dbReference type="Proteomes" id="UP000464657"/>
    </source>
</evidence>
<organism evidence="1 2">
    <name type="scientific">Kordia antarctica</name>
    <dbReference type="NCBI Taxonomy" id="1218801"/>
    <lineage>
        <taxon>Bacteria</taxon>
        <taxon>Pseudomonadati</taxon>
        <taxon>Bacteroidota</taxon>
        <taxon>Flavobacteriia</taxon>
        <taxon>Flavobacteriales</taxon>
        <taxon>Flavobacteriaceae</taxon>
        <taxon>Kordia</taxon>
    </lineage>
</organism>
<sequence length="56" mass="6496">MSMFLTIMQFHCLKNETFGSANQLPIQCIQISDELQDEALKKECIFGFSKLLNRIK</sequence>
<reference evidence="1 2" key="1">
    <citation type="journal article" date="2013" name="Int. J. Syst. Evol. Microbiol.">
        <title>Kordia antarctica sp. nov., isolated from Antarctic seawater.</title>
        <authorList>
            <person name="Baek K."/>
            <person name="Choi A."/>
            <person name="Kang I."/>
            <person name="Lee K."/>
            <person name="Cho J.C."/>
        </authorList>
    </citation>
    <scope>NUCLEOTIDE SEQUENCE [LARGE SCALE GENOMIC DNA]</scope>
    <source>
        <strain evidence="1 2">IMCC3317</strain>
    </source>
</reference>
<name>A0A7L4ZG90_9FLAO</name>
<dbReference type="KEGG" id="kan:IMCC3317_10010"/>
<dbReference type="EMBL" id="CP019288">
    <property type="protein sequence ID" value="QHI35655.1"/>
    <property type="molecule type" value="Genomic_DNA"/>
</dbReference>
<proteinExistence type="predicted"/>